<dbReference type="Proteomes" id="UP000064137">
    <property type="component" value="Chromosome"/>
</dbReference>
<evidence type="ECO:0000313" key="6">
    <source>
        <dbReference type="Proteomes" id="UP000064137"/>
    </source>
</evidence>
<keyword evidence="3" id="KW-0378">Hydrolase</keyword>
<proteinExistence type="predicted"/>
<dbReference type="PANTHER" id="PTHR12302">
    <property type="entry name" value="EBNA2 BINDING PROTEIN P100"/>
    <property type="match status" value="1"/>
</dbReference>
<evidence type="ECO:0000259" key="4">
    <source>
        <dbReference type="PROSITE" id="PS50830"/>
    </source>
</evidence>
<name>A0A0U4WMC6_9PSED</name>
<dbReference type="SUPFAM" id="SSF50199">
    <property type="entry name" value="Staphylococcal nuclease"/>
    <property type="match status" value="1"/>
</dbReference>
<dbReference type="PANTHER" id="PTHR12302:SF3">
    <property type="entry name" value="SERINE_THREONINE-PROTEIN KINASE 31"/>
    <property type="match status" value="1"/>
</dbReference>
<dbReference type="GO" id="GO:0016787">
    <property type="term" value="F:hydrolase activity"/>
    <property type="evidence" value="ECO:0007669"/>
    <property type="project" value="UniProtKB-KW"/>
</dbReference>
<dbReference type="OrthoDB" id="6867997at2"/>
<dbReference type="EMBL" id="CP013987">
    <property type="protein sequence ID" value="ALZ83229.1"/>
    <property type="molecule type" value="Genomic_DNA"/>
</dbReference>
<organism evidence="5 6">
    <name type="scientific">Pseudomonas oryzihabitans</name>
    <dbReference type="NCBI Taxonomy" id="47885"/>
    <lineage>
        <taxon>Bacteria</taxon>
        <taxon>Pseudomonadati</taxon>
        <taxon>Pseudomonadota</taxon>
        <taxon>Gammaproteobacteria</taxon>
        <taxon>Pseudomonadales</taxon>
        <taxon>Pseudomonadaceae</taxon>
        <taxon>Pseudomonas</taxon>
    </lineage>
</organism>
<evidence type="ECO:0000256" key="3">
    <source>
        <dbReference type="ARBA" id="ARBA00022801"/>
    </source>
</evidence>
<dbReference type="KEGG" id="por:APT59_03105"/>
<dbReference type="Pfam" id="PF00565">
    <property type="entry name" value="SNase"/>
    <property type="match status" value="1"/>
</dbReference>
<protein>
    <submittedName>
        <fullName evidence="5">Nuclease</fullName>
    </submittedName>
</protein>
<keyword evidence="1" id="KW-0540">Nuclease</keyword>
<dbReference type="AlphaFoldDB" id="A0A0U4WMC6"/>
<dbReference type="InterPro" id="IPR035437">
    <property type="entry name" value="SNase_OB-fold_sf"/>
</dbReference>
<evidence type="ECO:0000256" key="1">
    <source>
        <dbReference type="ARBA" id="ARBA00022722"/>
    </source>
</evidence>
<keyword evidence="2" id="KW-0255">Endonuclease</keyword>
<feature type="domain" description="TNase-like" evidence="4">
    <location>
        <begin position="43"/>
        <end position="174"/>
    </location>
</feature>
<dbReference type="InterPro" id="IPR016071">
    <property type="entry name" value="Staphylococal_nuclease_OB-fold"/>
</dbReference>
<sequence>MRCRRPSPYGSTLKKASLWGAFFIGALVGAPLVLGAECPLLPGGQEVTVRQVVDGDTLRLADGRAVRLIGVNAPELGKSGGTPQPYAETARRRLQELVAASDERLRLVPGSEETDHYGRTLAHLYDRQDSNLEARLIAEGLGYAVAIAPNTRLAACQAAAERQARRARLGIWKQDPTIAATRVEEGGFAVVQGRLREVERNRGGLWLQLEGDLVVNVPDRFVDAFDEVPLQQWIGRDLEVRGWISDRNRRREPGRARWQMTLNDPHMLGLRVESF</sequence>
<dbReference type="SMART" id="SM00318">
    <property type="entry name" value="SNc"/>
    <property type="match status" value="1"/>
</dbReference>
<dbReference type="Gene3D" id="2.40.50.90">
    <property type="match status" value="1"/>
</dbReference>
<evidence type="ECO:0000256" key="2">
    <source>
        <dbReference type="ARBA" id="ARBA00022759"/>
    </source>
</evidence>
<reference evidence="5 6" key="1">
    <citation type="submission" date="2016-01" db="EMBL/GenBank/DDBJ databases">
        <title>Annotation of Pseudomonas oryzihabitans USDA-ARS-USMARC-56511.</title>
        <authorList>
            <person name="Harhay G.P."/>
            <person name="Harhay D.M."/>
            <person name="Smith T.P.L."/>
            <person name="Bono J.L."/>
            <person name="Heaton M.P."/>
            <person name="Clawson M.L."/>
            <person name="Chitko-Mckown C.G."/>
            <person name="Capik S.F."/>
            <person name="DeDonder K.D."/>
            <person name="Apley M.D."/>
            <person name="Lubbers B.V."/>
            <person name="White B.J."/>
            <person name="Larson R.L."/>
        </authorList>
    </citation>
    <scope>NUCLEOTIDE SEQUENCE [LARGE SCALE GENOMIC DNA]</scope>
    <source>
        <strain evidence="5 6">USDA-ARS-USMARC-56511</strain>
    </source>
</reference>
<evidence type="ECO:0000313" key="5">
    <source>
        <dbReference type="EMBL" id="ALZ83229.1"/>
    </source>
</evidence>
<dbReference type="RefSeq" id="WP_059313503.1">
    <property type="nucleotide sequence ID" value="NZ_CP013987.1"/>
</dbReference>
<dbReference type="PROSITE" id="PS50830">
    <property type="entry name" value="TNASE_3"/>
    <property type="match status" value="1"/>
</dbReference>
<gene>
    <name evidence="5" type="ORF">APT59_03105</name>
</gene>
<dbReference type="GO" id="GO:0004519">
    <property type="term" value="F:endonuclease activity"/>
    <property type="evidence" value="ECO:0007669"/>
    <property type="project" value="UniProtKB-KW"/>
</dbReference>
<accession>A0A0U4WMC6</accession>